<dbReference type="Pfam" id="PF02397">
    <property type="entry name" value="Bac_transf"/>
    <property type="match status" value="1"/>
</dbReference>
<comment type="similarity">
    <text evidence="1">Belongs to the bacterial sugar transferase family.</text>
</comment>
<dbReference type="Proteomes" id="UP000177698">
    <property type="component" value="Unassembled WGS sequence"/>
</dbReference>
<dbReference type="AlphaFoldDB" id="A0A1F7IG18"/>
<name>A0A1F7IG18_9BACT</name>
<dbReference type="PANTHER" id="PTHR30576:SF10">
    <property type="entry name" value="SLL5057 PROTEIN"/>
    <property type="match status" value="1"/>
</dbReference>
<reference evidence="3 4" key="1">
    <citation type="journal article" date="2016" name="Nat. Commun.">
        <title>Thousands of microbial genomes shed light on interconnected biogeochemical processes in an aquifer system.</title>
        <authorList>
            <person name="Anantharaman K."/>
            <person name="Brown C.T."/>
            <person name="Hug L.A."/>
            <person name="Sharon I."/>
            <person name="Castelle C.J."/>
            <person name="Probst A.J."/>
            <person name="Thomas B.C."/>
            <person name="Singh A."/>
            <person name="Wilkins M.J."/>
            <person name="Karaoz U."/>
            <person name="Brodie E.L."/>
            <person name="Williams K.H."/>
            <person name="Hubbard S.S."/>
            <person name="Banfield J.F."/>
        </authorList>
    </citation>
    <scope>NUCLEOTIDE SEQUENCE [LARGE SCALE GENOMIC DNA]</scope>
</reference>
<accession>A0A1F7IG18</accession>
<feature type="domain" description="Bacterial sugar transferase" evidence="2">
    <location>
        <begin position="2"/>
        <end position="185"/>
    </location>
</feature>
<dbReference type="PANTHER" id="PTHR30576">
    <property type="entry name" value="COLANIC BIOSYNTHESIS UDP-GLUCOSE LIPID CARRIER TRANSFERASE"/>
    <property type="match status" value="1"/>
</dbReference>
<evidence type="ECO:0000259" key="2">
    <source>
        <dbReference type="Pfam" id="PF02397"/>
    </source>
</evidence>
<protein>
    <recommendedName>
        <fullName evidence="2">Bacterial sugar transferase domain-containing protein</fullName>
    </recommendedName>
</protein>
<comment type="caution">
    <text evidence="3">The sequence shown here is derived from an EMBL/GenBank/DDBJ whole genome shotgun (WGS) entry which is preliminary data.</text>
</comment>
<gene>
    <name evidence="3" type="ORF">A2954_04705</name>
</gene>
<sequence>MERIIALLLLVLLLPLFIILWLVVKLTSPGPFIFAQKRTGKNFKPFYIYKIRTMRENAERLKVKYSDLNQADGPVFKIYNDPRLTSVGKILYRTGLDEVMQLINIIKAEMSFVGPRPLPINEAKKVPKKYRLRFSVKPGLTSLWIIRGAHMLSFVEWMDSDLEYVKKKNLLLDMYIIVITISLIFQWTLKELRNILSPKYP</sequence>
<evidence type="ECO:0000256" key="1">
    <source>
        <dbReference type="ARBA" id="ARBA00006464"/>
    </source>
</evidence>
<dbReference type="STRING" id="1802056.A2954_04705"/>
<organism evidence="3 4">
    <name type="scientific">Candidatus Roizmanbacteria bacterium RIFCSPLOWO2_01_FULL_37_12</name>
    <dbReference type="NCBI Taxonomy" id="1802056"/>
    <lineage>
        <taxon>Bacteria</taxon>
        <taxon>Candidatus Roizmaniibacteriota</taxon>
    </lineage>
</organism>
<evidence type="ECO:0000313" key="4">
    <source>
        <dbReference type="Proteomes" id="UP000177698"/>
    </source>
</evidence>
<proteinExistence type="inferred from homology"/>
<dbReference type="EMBL" id="MGAG01000003">
    <property type="protein sequence ID" value="OGK42280.1"/>
    <property type="molecule type" value="Genomic_DNA"/>
</dbReference>
<dbReference type="InterPro" id="IPR003362">
    <property type="entry name" value="Bact_transf"/>
</dbReference>
<dbReference type="GO" id="GO:0016780">
    <property type="term" value="F:phosphotransferase activity, for other substituted phosphate groups"/>
    <property type="evidence" value="ECO:0007669"/>
    <property type="project" value="TreeGrafter"/>
</dbReference>
<evidence type="ECO:0000313" key="3">
    <source>
        <dbReference type="EMBL" id="OGK42280.1"/>
    </source>
</evidence>